<organism evidence="1">
    <name type="scientific">Oikopleura dioica</name>
    <name type="common">Tunicate</name>
    <dbReference type="NCBI Taxonomy" id="34765"/>
    <lineage>
        <taxon>Eukaryota</taxon>
        <taxon>Metazoa</taxon>
        <taxon>Chordata</taxon>
        <taxon>Tunicata</taxon>
        <taxon>Appendicularia</taxon>
        <taxon>Copelata</taxon>
        <taxon>Oikopleuridae</taxon>
        <taxon>Oikopleura</taxon>
    </lineage>
</organism>
<dbReference type="AlphaFoldDB" id="E4Y704"/>
<accession>E4Y704</accession>
<dbReference type="EMBL" id="FN654302">
    <property type="protein sequence ID" value="CBY31404.1"/>
    <property type="molecule type" value="Genomic_DNA"/>
</dbReference>
<sequence>MGRGQPGRFDWKKSCNRRFWGYCSAVECPHRGRFISVRRSNVRCPKCKGTEIQKEEHASMNAKCRNDDCWMSEKNEDKVQRYFPGTDARCESCHQVVYWISRANGPGGPDGLYEQLPGNFDAAYCGRKIAEPGEYGYGPGRRLGDCFTSNCDVILDE</sequence>
<dbReference type="Proteomes" id="UP000011014">
    <property type="component" value="Unassembled WGS sequence"/>
</dbReference>
<gene>
    <name evidence="1" type="ORF">GSOID_T00025307001</name>
</gene>
<evidence type="ECO:0000313" key="1">
    <source>
        <dbReference type="EMBL" id="CBY31404.1"/>
    </source>
</evidence>
<protein>
    <submittedName>
        <fullName evidence="1">Uncharacterized protein</fullName>
    </submittedName>
</protein>
<name>E4Y704_OIKDI</name>
<proteinExistence type="predicted"/>
<reference evidence="1" key="1">
    <citation type="journal article" date="2010" name="Science">
        <title>Plasticity of animal genome architecture unmasked by rapid evolution of a pelagic tunicate.</title>
        <authorList>
            <person name="Denoeud F."/>
            <person name="Henriet S."/>
            <person name="Mungpakdee S."/>
            <person name="Aury J.M."/>
            <person name="Da Silva C."/>
            <person name="Brinkmann H."/>
            <person name="Mikhaleva J."/>
            <person name="Olsen L.C."/>
            <person name="Jubin C."/>
            <person name="Canestro C."/>
            <person name="Bouquet J.M."/>
            <person name="Danks G."/>
            <person name="Poulain J."/>
            <person name="Campsteijn C."/>
            <person name="Adamski M."/>
            <person name="Cross I."/>
            <person name="Yadetie F."/>
            <person name="Muffato M."/>
            <person name="Louis A."/>
            <person name="Butcher S."/>
            <person name="Tsagkogeorga G."/>
            <person name="Konrad A."/>
            <person name="Singh S."/>
            <person name="Jensen M.F."/>
            <person name="Cong E.H."/>
            <person name="Eikeseth-Otteraa H."/>
            <person name="Noel B."/>
            <person name="Anthouard V."/>
            <person name="Porcel B.M."/>
            <person name="Kachouri-Lafond R."/>
            <person name="Nishino A."/>
            <person name="Ugolini M."/>
            <person name="Chourrout P."/>
            <person name="Nishida H."/>
            <person name="Aasland R."/>
            <person name="Huzurbazar S."/>
            <person name="Westhof E."/>
            <person name="Delsuc F."/>
            <person name="Lehrach H."/>
            <person name="Reinhardt R."/>
            <person name="Weissenbach J."/>
            <person name="Roy S.W."/>
            <person name="Artiguenave F."/>
            <person name="Postlethwait J.H."/>
            <person name="Manak J.R."/>
            <person name="Thompson E.M."/>
            <person name="Jaillon O."/>
            <person name="Du Pasquier L."/>
            <person name="Boudinot P."/>
            <person name="Liberles D.A."/>
            <person name="Volff J.N."/>
            <person name="Philippe H."/>
            <person name="Lenhard B."/>
            <person name="Roest Crollius H."/>
            <person name="Wincker P."/>
            <person name="Chourrout D."/>
        </authorList>
    </citation>
    <scope>NUCLEOTIDE SEQUENCE [LARGE SCALE GENOMIC DNA]</scope>
</reference>